<dbReference type="InterPro" id="IPR003656">
    <property type="entry name" value="Znf_BED"/>
</dbReference>
<protein>
    <recommendedName>
        <fullName evidence="6">BED-type domain-containing protein</fullName>
    </recommendedName>
</protein>
<organism evidence="7 8">
    <name type="scientific">Anguilla anguilla</name>
    <name type="common">European freshwater eel</name>
    <name type="synonym">Muraena anguilla</name>
    <dbReference type="NCBI Taxonomy" id="7936"/>
    <lineage>
        <taxon>Eukaryota</taxon>
        <taxon>Metazoa</taxon>
        <taxon>Chordata</taxon>
        <taxon>Craniata</taxon>
        <taxon>Vertebrata</taxon>
        <taxon>Euteleostomi</taxon>
        <taxon>Actinopterygii</taxon>
        <taxon>Neopterygii</taxon>
        <taxon>Teleostei</taxon>
        <taxon>Anguilliformes</taxon>
        <taxon>Anguillidae</taxon>
        <taxon>Anguilla</taxon>
    </lineage>
</organism>
<evidence type="ECO:0000313" key="8">
    <source>
        <dbReference type="Proteomes" id="UP001044222"/>
    </source>
</evidence>
<sequence>MNFSPYSLSGGLGPSLKRRGERGVGGIGRPLYSAAGDRRKSKVWNYYTQMSETHVECNVCKKQLSFHNSTTTMREHLVRKHSIRDSGPPPERRGATPPRPRSCR</sequence>
<dbReference type="SUPFAM" id="SSF57667">
    <property type="entry name" value="beta-beta-alpha zinc fingers"/>
    <property type="match status" value="1"/>
</dbReference>
<dbReference type="Pfam" id="PF02892">
    <property type="entry name" value="zf-BED"/>
    <property type="match status" value="1"/>
</dbReference>
<feature type="domain" description="BED-type" evidence="6">
    <location>
        <begin position="38"/>
        <end position="81"/>
    </location>
</feature>
<gene>
    <name evidence="7" type="ORF">ANANG_G00163550</name>
</gene>
<keyword evidence="3" id="KW-0862">Zinc</keyword>
<evidence type="ECO:0000256" key="2">
    <source>
        <dbReference type="ARBA" id="ARBA00022771"/>
    </source>
</evidence>
<evidence type="ECO:0000256" key="4">
    <source>
        <dbReference type="PROSITE-ProRule" id="PRU00027"/>
    </source>
</evidence>
<name>A0A9D3MAL8_ANGAN</name>
<evidence type="ECO:0000259" key="6">
    <source>
        <dbReference type="PROSITE" id="PS50808"/>
    </source>
</evidence>
<dbReference type="AlphaFoldDB" id="A0A9D3MAL8"/>
<reference evidence="7" key="1">
    <citation type="submission" date="2021-01" db="EMBL/GenBank/DDBJ databases">
        <title>A chromosome-scale assembly of European eel, Anguilla anguilla.</title>
        <authorList>
            <person name="Henkel C."/>
            <person name="Jong-Raadsen S.A."/>
            <person name="Dufour S."/>
            <person name="Weltzien F.-A."/>
            <person name="Palstra A.P."/>
            <person name="Pelster B."/>
            <person name="Spaink H.P."/>
            <person name="Van Den Thillart G.E."/>
            <person name="Jansen H."/>
            <person name="Zahm M."/>
            <person name="Klopp C."/>
            <person name="Cedric C."/>
            <person name="Louis A."/>
            <person name="Berthelot C."/>
            <person name="Parey E."/>
            <person name="Roest Crollius H."/>
            <person name="Montfort J."/>
            <person name="Robinson-Rechavi M."/>
            <person name="Bucao C."/>
            <person name="Bouchez O."/>
            <person name="Gislard M."/>
            <person name="Lluch J."/>
            <person name="Milhes M."/>
            <person name="Lampietro C."/>
            <person name="Lopez Roques C."/>
            <person name="Donnadieu C."/>
            <person name="Braasch I."/>
            <person name="Desvignes T."/>
            <person name="Postlethwait J."/>
            <person name="Bobe J."/>
            <person name="Guiguen Y."/>
            <person name="Dirks R."/>
        </authorList>
    </citation>
    <scope>NUCLEOTIDE SEQUENCE</scope>
    <source>
        <strain evidence="7">Tag_6206</strain>
        <tissue evidence="7">Liver</tissue>
    </source>
</reference>
<feature type="region of interest" description="Disordered" evidence="5">
    <location>
        <begin position="74"/>
        <end position="104"/>
    </location>
</feature>
<dbReference type="GO" id="GO:0008270">
    <property type="term" value="F:zinc ion binding"/>
    <property type="evidence" value="ECO:0007669"/>
    <property type="project" value="UniProtKB-KW"/>
</dbReference>
<evidence type="ECO:0000256" key="1">
    <source>
        <dbReference type="ARBA" id="ARBA00022723"/>
    </source>
</evidence>
<dbReference type="PROSITE" id="PS50808">
    <property type="entry name" value="ZF_BED"/>
    <property type="match status" value="1"/>
</dbReference>
<feature type="region of interest" description="Disordered" evidence="5">
    <location>
        <begin position="1"/>
        <end position="33"/>
    </location>
</feature>
<dbReference type="GO" id="GO:0003677">
    <property type="term" value="F:DNA binding"/>
    <property type="evidence" value="ECO:0007669"/>
    <property type="project" value="InterPro"/>
</dbReference>
<dbReference type="InterPro" id="IPR036236">
    <property type="entry name" value="Znf_C2H2_sf"/>
</dbReference>
<accession>A0A9D3MAL8</accession>
<dbReference type="EMBL" id="JAFIRN010000008">
    <property type="protein sequence ID" value="KAG5844537.1"/>
    <property type="molecule type" value="Genomic_DNA"/>
</dbReference>
<proteinExistence type="predicted"/>
<feature type="non-terminal residue" evidence="7">
    <location>
        <position position="104"/>
    </location>
</feature>
<comment type="caution">
    <text evidence="7">The sequence shown here is derived from an EMBL/GenBank/DDBJ whole genome shotgun (WGS) entry which is preliminary data.</text>
</comment>
<dbReference type="Proteomes" id="UP001044222">
    <property type="component" value="Chromosome 8"/>
</dbReference>
<dbReference type="SMART" id="SM00614">
    <property type="entry name" value="ZnF_BED"/>
    <property type="match status" value="1"/>
</dbReference>
<keyword evidence="8" id="KW-1185">Reference proteome</keyword>
<keyword evidence="2 4" id="KW-0863">Zinc-finger</keyword>
<evidence type="ECO:0000313" key="7">
    <source>
        <dbReference type="EMBL" id="KAG5844537.1"/>
    </source>
</evidence>
<keyword evidence="1" id="KW-0479">Metal-binding</keyword>
<evidence type="ECO:0000256" key="5">
    <source>
        <dbReference type="SAM" id="MobiDB-lite"/>
    </source>
</evidence>
<evidence type="ECO:0000256" key="3">
    <source>
        <dbReference type="ARBA" id="ARBA00022833"/>
    </source>
</evidence>